<evidence type="ECO:0000313" key="1">
    <source>
        <dbReference type="EMBL" id="MPM75025.1"/>
    </source>
</evidence>
<reference evidence="1" key="1">
    <citation type="submission" date="2019-08" db="EMBL/GenBank/DDBJ databases">
        <authorList>
            <person name="Kucharzyk K."/>
            <person name="Murdoch R.W."/>
            <person name="Higgins S."/>
            <person name="Loffler F."/>
        </authorList>
    </citation>
    <scope>NUCLEOTIDE SEQUENCE</scope>
</reference>
<dbReference type="EMBL" id="VSSQ01026356">
    <property type="protein sequence ID" value="MPM75025.1"/>
    <property type="molecule type" value="Genomic_DNA"/>
</dbReference>
<sequence>MFGYVRPPLEQLPQEERERFRRAYCGLCHTLRRRCGLPARFILNYDFTFLAILLSGGEEPETRCARCVASPLKKRAYCGENPALDLAADESVILAYWQARDGVADHGLFKGLKYRAASLALESSYRKAAAARPEFDRVTREQLKRLTELEQSKSPSLDEPADAFAQILAAAADEAEDGNLRRILHQMLYHLGRWVYLIDAADDMKEDAAAGNYNPLIYRYGLTDGVWTEESRASFIQTVDHSIRLLATAYELWDFGCWTSILEHTVYAGLFQIGKAVLSGTYRARRPVQKKDRNVEETT</sequence>
<dbReference type="AlphaFoldDB" id="A0A645CDP4"/>
<accession>A0A645CDP4</accession>
<dbReference type="InterPro" id="IPR043740">
    <property type="entry name" value="DUF5685"/>
</dbReference>
<comment type="caution">
    <text evidence="1">The sequence shown here is derived from an EMBL/GenBank/DDBJ whole genome shotgun (WGS) entry which is preliminary data.</text>
</comment>
<organism evidence="1">
    <name type="scientific">bioreactor metagenome</name>
    <dbReference type="NCBI Taxonomy" id="1076179"/>
    <lineage>
        <taxon>unclassified sequences</taxon>
        <taxon>metagenomes</taxon>
        <taxon>ecological metagenomes</taxon>
    </lineage>
</organism>
<proteinExistence type="predicted"/>
<name>A0A645CDP4_9ZZZZ</name>
<protein>
    <submittedName>
        <fullName evidence="1">Uncharacterized protein</fullName>
    </submittedName>
</protein>
<dbReference type="Pfam" id="PF18937">
    <property type="entry name" value="DUF5685"/>
    <property type="match status" value="1"/>
</dbReference>
<gene>
    <name evidence="1" type="ORF">SDC9_122016</name>
</gene>